<sequence length="278" mass="30958">MILQCIFLLLALVNTSNGLFWSFNQFAYCPRTPSFCSYHGASYFFMDCNADGIKDNVCLDNWGRFSMIIRFTSFECMKKDFSSCNLGNNKMSCKRPSYWCTHNSATFLFQDCDGDGIPDPVCSDKWGSMGIISSSNGCKNTWPQAKCKTAKGNACKRPSGFCSYWGVTYDLFDCDGDGIPDPICTDHQGVLSIISSKNGCKPIRTPNGKCQTKKGLACPRPKNFCNQASSSKFMYLDCDGDGIPDPVCSMARSPKPWDCVKSSDNCKIVHLHRSHRFV</sequence>
<organism evidence="2 3">
    <name type="scientific">Clytia hemisphaerica</name>
    <dbReference type="NCBI Taxonomy" id="252671"/>
    <lineage>
        <taxon>Eukaryota</taxon>
        <taxon>Metazoa</taxon>
        <taxon>Cnidaria</taxon>
        <taxon>Hydrozoa</taxon>
        <taxon>Hydroidolina</taxon>
        <taxon>Leptothecata</taxon>
        <taxon>Obeliida</taxon>
        <taxon>Clytiidae</taxon>
        <taxon>Clytia</taxon>
    </lineage>
</organism>
<proteinExistence type="predicted"/>
<dbReference type="InterPro" id="IPR028994">
    <property type="entry name" value="Integrin_alpha_N"/>
</dbReference>
<dbReference type="AlphaFoldDB" id="A0A7M5VG94"/>
<dbReference type="SUPFAM" id="SSF69318">
    <property type="entry name" value="Integrin alpha N-terminal domain"/>
    <property type="match status" value="1"/>
</dbReference>
<evidence type="ECO:0000313" key="3">
    <source>
        <dbReference type="Proteomes" id="UP000594262"/>
    </source>
</evidence>
<keyword evidence="1" id="KW-0732">Signal</keyword>
<keyword evidence="3" id="KW-1185">Reference proteome</keyword>
<evidence type="ECO:0000313" key="2">
    <source>
        <dbReference type="EnsemblMetazoa" id="CLYHEMP011418.1"/>
    </source>
</evidence>
<dbReference type="Proteomes" id="UP000594262">
    <property type="component" value="Unplaced"/>
</dbReference>
<reference evidence="2" key="1">
    <citation type="submission" date="2021-01" db="UniProtKB">
        <authorList>
            <consortium name="EnsemblMetazoa"/>
        </authorList>
    </citation>
    <scope>IDENTIFICATION</scope>
</reference>
<accession>A0A7M5VG94</accession>
<protein>
    <submittedName>
        <fullName evidence="2">Uncharacterized protein</fullName>
    </submittedName>
</protein>
<dbReference type="EnsemblMetazoa" id="CLYHEMT011418.1">
    <property type="protein sequence ID" value="CLYHEMP011418.1"/>
    <property type="gene ID" value="CLYHEMG011418"/>
</dbReference>
<feature type="chain" id="PRO_5029735528" evidence="1">
    <location>
        <begin position="19"/>
        <end position="278"/>
    </location>
</feature>
<name>A0A7M5VG94_9CNID</name>
<feature type="signal peptide" evidence="1">
    <location>
        <begin position="1"/>
        <end position="18"/>
    </location>
</feature>
<evidence type="ECO:0000256" key="1">
    <source>
        <dbReference type="SAM" id="SignalP"/>
    </source>
</evidence>
<dbReference type="OrthoDB" id="529994at2759"/>